<sequence>MDETYVMDKEDPNQAQAEINKFEARLENKKSSLIAPAPHVHLSGRRKAASANNSPVGQAKQPKRPLSARSRGVPPPPSEEEVVVEEDKKAVKELDEFDRLHGGAESDSE</sequence>
<reference evidence="2 3" key="1">
    <citation type="journal article" date="2014" name="Nat. Commun.">
        <title>Klebsormidium flaccidum genome reveals primary factors for plant terrestrial adaptation.</title>
        <authorList>
            <person name="Hori K."/>
            <person name="Maruyama F."/>
            <person name="Fujisawa T."/>
            <person name="Togashi T."/>
            <person name="Yamamoto N."/>
            <person name="Seo M."/>
            <person name="Sato S."/>
            <person name="Yamada T."/>
            <person name="Mori H."/>
            <person name="Tajima N."/>
            <person name="Moriyama T."/>
            <person name="Ikeuchi M."/>
            <person name="Watanabe M."/>
            <person name="Wada H."/>
            <person name="Kobayashi K."/>
            <person name="Saito M."/>
            <person name="Masuda T."/>
            <person name="Sasaki-Sekimoto Y."/>
            <person name="Mashiguchi K."/>
            <person name="Awai K."/>
            <person name="Shimojima M."/>
            <person name="Masuda S."/>
            <person name="Iwai M."/>
            <person name="Nobusawa T."/>
            <person name="Narise T."/>
            <person name="Kondo S."/>
            <person name="Saito H."/>
            <person name="Sato R."/>
            <person name="Murakawa M."/>
            <person name="Ihara Y."/>
            <person name="Oshima-Yamada Y."/>
            <person name="Ohtaka K."/>
            <person name="Satoh M."/>
            <person name="Sonobe K."/>
            <person name="Ishii M."/>
            <person name="Ohtani R."/>
            <person name="Kanamori-Sato M."/>
            <person name="Honoki R."/>
            <person name="Miyazaki D."/>
            <person name="Mochizuki H."/>
            <person name="Umetsu J."/>
            <person name="Higashi K."/>
            <person name="Shibata D."/>
            <person name="Kamiya Y."/>
            <person name="Sato N."/>
            <person name="Nakamura Y."/>
            <person name="Tabata S."/>
            <person name="Ida S."/>
            <person name="Kurokawa K."/>
            <person name="Ohta H."/>
        </authorList>
    </citation>
    <scope>NUCLEOTIDE SEQUENCE [LARGE SCALE GENOMIC DNA]</scope>
    <source>
        <strain evidence="2 3">NIES-2285</strain>
    </source>
</reference>
<protein>
    <submittedName>
        <fullName evidence="2">Uncharacterized protein</fullName>
    </submittedName>
</protein>
<feature type="region of interest" description="Disordered" evidence="1">
    <location>
        <begin position="30"/>
        <end position="87"/>
    </location>
</feature>
<organism evidence="2 3">
    <name type="scientific">Klebsormidium nitens</name>
    <name type="common">Green alga</name>
    <name type="synonym">Ulothrix nitens</name>
    <dbReference type="NCBI Taxonomy" id="105231"/>
    <lineage>
        <taxon>Eukaryota</taxon>
        <taxon>Viridiplantae</taxon>
        <taxon>Streptophyta</taxon>
        <taxon>Klebsormidiophyceae</taxon>
        <taxon>Klebsormidiales</taxon>
        <taxon>Klebsormidiaceae</taxon>
        <taxon>Klebsormidium</taxon>
    </lineage>
</organism>
<keyword evidence="3" id="KW-1185">Reference proteome</keyword>
<dbReference type="Proteomes" id="UP000054558">
    <property type="component" value="Unassembled WGS sequence"/>
</dbReference>
<evidence type="ECO:0000313" key="3">
    <source>
        <dbReference type="Proteomes" id="UP000054558"/>
    </source>
</evidence>
<dbReference type="AlphaFoldDB" id="A0A1Y1HLD2"/>
<proteinExistence type="predicted"/>
<accession>A0A1Y1HLD2</accession>
<name>A0A1Y1HLD2_KLENI</name>
<evidence type="ECO:0000256" key="1">
    <source>
        <dbReference type="SAM" id="MobiDB-lite"/>
    </source>
</evidence>
<evidence type="ECO:0000313" key="2">
    <source>
        <dbReference type="EMBL" id="GAQ78462.1"/>
    </source>
</evidence>
<dbReference type="EMBL" id="DF236962">
    <property type="protein sequence ID" value="GAQ78462.1"/>
    <property type="molecule type" value="Genomic_DNA"/>
</dbReference>
<gene>
    <name evidence="2" type="ORF">KFL_000130450</name>
</gene>